<dbReference type="PROSITE" id="PS50145">
    <property type="entry name" value="ZF_TRAF"/>
    <property type="match status" value="2"/>
</dbReference>
<name>A0AAV7KCK6_9METZ</name>
<dbReference type="EMBL" id="JAKMXF010000110">
    <property type="protein sequence ID" value="KAI6658046.1"/>
    <property type="molecule type" value="Genomic_DNA"/>
</dbReference>
<evidence type="ECO:0000313" key="8">
    <source>
        <dbReference type="Proteomes" id="UP001165289"/>
    </source>
</evidence>
<dbReference type="Pfam" id="PF02176">
    <property type="entry name" value="zf-TRAF"/>
    <property type="match status" value="2"/>
</dbReference>
<dbReference type="Gene3D" id="3.30.40.10">
    <property type="entry name" value="Zinc/RING finger domain, C3HC4 (zinc finger)"/>
    <property type="match status" value="2"/>
</dbReference>
<keyword evidence="8" id="KW-1185">Reference proteome</keyword>
<feature type="domain" description="TRAF-type" evidence="6">
    <location>
        <begin position="124"/>
        <end position="166"/>
    </location>
</feature>
<dbReference type="AlphaFoldDB" id="A0AAV7KCK6"/>
<comment type="caution">
    <text evidence="7">The sequence shown here is derived from an EMBL/GenBank/DDBJ whole genome shotgun (WGS) entry which is preliminary data.</text>
</comment>
<evidence type="ECO:0000313" key="7">
    <source>
        <dbReference type="EMBL" id="KAI6658046.1"/>
    </source>
</evidence>
<accession>A0AAV7KCK6</accession>
<reference evidence="7 8" key="1">
    <citation type="journal article" date="2023" name="BMC Biol.">
        <title>The compact genome of the sponge Oopsacas minuta (Hexactinellida) is lacking key metazoan core genes.</title>
        <authorList>
            <person name="Santini S."/>
            <person name="Schenkelaars Q."/>
            <person name="Jourda C."/>
            <person name="Duchesne M."/>
            <person name="Belahbib H."/>
            <person name="Rocher C."/>
            <person name="Selva M."/>
            <person name="Riesgo A."/>
            <person name="Vervoort M."/>
            <person name="Leys S.P."/>
            <person name="Kodjabachian L."/>
            <person name="Le Bivic A."/>
            <person name="Borchiellini C."/>
            <person name="Claverie J.M."/>
            <person name="Renard E."/>
        </authorList>
    </citation>
    <scope>NUCLEOTIDE SEQUENCE [LARGE SCALE GENOMIC DNA]</scope>
    <source>
        <strain evidence="7">SPO-2</strain>
    </source>
</reference>
<feature type="zinc finger region" description="TRAF-type" evidence="4">
    <location>
        <begin position="124"/>
        <end position="166"/>
    </location>
</feature>
<sequence length="426" mass="49395">MAENISNTQLLADDISKILYVHVRSSKVGKDSNELPQYRGYRFDYLFQNLTMMEMNFMSCVKCSGLIRDACSSHGETVCFPCRMSQHHANPVIKVRNSVANLLIKCPLLRDCGWTGILIDSVKHLKECRVFLVECSLECGAVIKRCELENHINNHCPHRLVSCLFCEEIRPHKFIPRHLTVCHAYPVKCLCGLEIRRGLISLHIETECPQIEIECPYAKYSCNIGAILRKDLLAHKREFFIEHQDMIEQENCKLKEELYQLKDKHNNLEGRCNDLEKRESDLKQECYLMKQSLMLKRQLYGVVISVIPRQSPSKKQEFYVGCYRFDCIVTVVDSIKIILRRLTTDFGNDRNVIYITFCVVCLERTGVLKEPFSTNKQLFLKSDIGKANAIMEIKYSTFSRHIQPDGTLNIGVYFDYDYVTYTGVFF</sequence>
<dbReference type="InterPro" id="IPR013083">
    <property type="entry name" value="Znf_RING/FYVE/PHD"/>
</dbReference>
<evidence type="ECO:0000256" key="3">
    <source>
        <dbReference type="ARBA" id="ARBA00022833"/>
    </source>
</evidence>
<keyword evidence="3 4" id="KW-0862">Zinc</keyword>
<evidence type="ECO:0000256" key="4">
    <source>
        <dbReference type="PROSITE-ProRule" id="PRU00207"/>
    </source>
</evidence>
<keyword evidence="7" id="KW-0675">Receptor</keyword>
<dbReference type="GO" id="GO:0008270">
    <property type="term" value="F:zinc ion binding"/>
    <property type="evidence" value="ECO:0007669"/>
    <property type="project" value="UniProtKB-KW"/>
</dbReference>
<evidence type="ECO:0000256" key="2">
    <source>
        <dbReference type="ARBA" id="ARBA00022771"/>
    </source>
</evidence>
<feature type="zinc finger region" description="TRAF-type" evidence="4">
    <location>
        <begin position="178"/>
        <end position="222"/>
    </location>
</feature>
<evidence type="ECO:0000256" key="5">
    <source>
        <dbReference type="SAM" id="Coils"/>
    </source>
</evidence>
<evidence type="ECO:0000256" key="1">
    <source>
        <dbReference type="ARBA" id="ARBA00022723"/>
    </source>
</evidence>
<keyword evidence="1 4" id="KW-0479">Metal-binding</keyword>
<proteinExistence type="predicted"/>
<dbReference type="GO" id="GO:0043122">
    <property type="term" value="P:regulation of canonical NF-kappaB signal transduction"/>
    <property type="evidence" value="ECO:0007669"/>
    <property type="project" value="TreeGrafter"/>
</dbReference>
<keyword evidence="5" id="KW-0175">Coiled coil</keyword>
<feature type="coiled-coil region" evidence="5">
    <location>
        <begin position="258"/>
        <end position="285"/>
    </location>
</feature>
<dbReference type="PANTHER" id="PTHR10131:SF157">
    <property type="entry name" value="RECEPTOR-ASSOCIATED FACTOR, PUTATIVE-RELATED"/>
    <property type="match status" value="1"/>
</dbReference>
<keyword evidence="2 4" id="KW-0863">Zinc-finger</keyword>
<feature type="domain" description="TRAF-type" evidence="6">
    <location>
        <begin position="178"/>
        <end position="222"/>
    </location>
</feature>
<dbReference type="SUPFAM" id="SSF49599">
    <property type="entry name" value="TRAF domain-like"/>
    <property type="match status" value="2"/>
</dbReference>
<protein>
    <submittedName>
        <fullName evidence="7">TNF receptor-associated factor 4</fullName>
    </submittedName>
</protein>
<gene>
    <name evidence="7" type="ORF">LOD99_15759</name>
</gene>
<dbReference type="PANTHER" id="PTHR10131">
    <property type="entry name" value="TNF RECEPTOR ASSOCIATED FACTOR"/>
    <property type="match status" value="1"/>
</dbReference>
<dbReference type="InterPro" id="IPR001293">
    <property type="entry name" value="Znf_TRAF"/>
</dbReference>
<dbReference type="Proteomes" id="UP001165289">
    <property type="component" value="Unassembled WGS sequence"/>
</dbReference>
<organism evidence="7 8">
    <name type="scientific">Oopsacas minuta</name>
    <dbReference type="NCBI Taxonomy" id="111878"/>
    <lineage>
        <taxon>Eukaryota</taxon>
        <taxon>Metazoa</taxon>
        <taxon>Porifera</taxon>
        <taxon>Hexactinellida</taxon>
        <taxon>Hexasterophora</taxon>
        <taxon>Lyssacinosida</taxon>
        <taxon>Leucopsacidae</taxon>
        <taxon>Oopsacas</taxon>
    </lineage>
</organism>
<evidence type="ECO:0000259" key="6">
    <source>
        <dbReference type="PROSITE" id="PS50145"/>
    </source>
</evidence>